<dbReference type="AlphaFoldDB" id="X0A521"/>
<accession>X0A521</accession>
<reference evidence="1" key="2">
    <citation type="submission" date="2012-05" db="EMBL/GenBank/DDBJ databases">
        <title>Annotation of the Genome Sequence of Fusarium oxysporum f. sp. melonis 26406.</title>
        <authorList>
            <consortium name="The Broad Institute Genomics Platform"/>
            <person name="Ma L.-J."/>
            <person name="Corby-Kistler H."/>
            <person name="Broz K."/>
            <person name="Gale L.R."/>
            <person name="Jonkers W."/>
            <person name="O'Donnell K."/>
            <person name="Ploetz R."/>
            <person name="Steinberg C."/>
            <person name="Schwartz D.C."/>
            <person name="VanEtten H."/>
            <person name="Zhou S."/>
            <person name="Young S.K."/>
            <person name="Zeng Q."/>
            <person name="Gargeya S."/>
            <person name="Fitzgerald M."/>
            <person name="Abouelleil A."/>
            <person name="Alvarado L."/>
            <person name="Chapman S.B."/>
            <person name="Gainer-Dewar J."/>
            <person name="Goldberg J."/>
            <person name="Griggs A."/>
            <person name="Gujja S."/>
            <person name="Hansen M."/>
            <person name="Howarth C."/>
            <person name="Imamovic A."/>
            <person name="Ireland A."/>
            <person name="Larimer J."/>
            <person name="McCowan C."/>
            <person name="Murphy C."/>
            <person name="Pearson M."/>
            <person name="Poon T.W."/>
            <person name="Priest M."/>
            <person name="Roberts A."/>
            <person name="Saif S."/>
            <person name="Shea T."/>
            <person name="Sykes S."/>
            <person name="Wortman J."/>
            <person name="Nusbaum C."/>
            <person name="Birren B."/>
        </authorList>
    </citation>
    <scope>NUCLEOTIDE SEQUENCE</scope>
    <source>
        <strain evidence="1">26406</strain>
    </source>
</reference>
<name>X0A521_FUSOX</name>
<dbReference type="VEuPathDB" id="FungiDB:FOMG_08862"/>
<dbReference type="Proteomes" id="UP000030703">
    <property type="component" value="Unassembled WGS sequence"/>
</dbReference>
<sequence length="42" mass="4552">MSQQSWNVLGAGLGLVDGDVLVILEIFADEQDFGDLLFGGRR</sequence>
<dbReference type="HOGENOM" id="CLU_3260596_0_0_1"/>
<gene>
    <name evidence="1" type="ORF">FOMG_08862</name>
</gene>
<proteinExistence type="predicted"/>
<organism evidence="1">
    <name type="scientific">Fusarium oxysporum f. sp. melonis 26406</name>
    <dbReference type="NCBI Taxonomy" id="1089452"/>
    <lineage>
        <taxon>Eukaryota</taxon>
        <taxon>Fungi</taxon>
        <taxon>Dikarya</taxon>
        <taxon>Ascomycota</taxon>
        <taxon>Pezizomycotina</taxon>
        <taxon>Sordariomycetes</taxon>
        <taxon>Hypocreomycetidae</taxon>
        <taxon>Hypocreales</taxon>
        <taxon>Nectriaceae</taxon>
        <taxon>Fusarium</taxon>
        <taxon>Fusarium oxysporum species complex</taxon>
    </lineage>
</organism>
<evidence type="ECO:0000313" key="1">
    <source>
        <dbReference type="EMBL" id="EXK35648.1"/>
    </source>
</evidence>
<reference evidence="1" key="1">
    <citation type="submission" date="2012-04" db="EMBL/GenBank/DDBJ databases">
        <title>The Genome Sequence of Fusarium oxysporum melonis.</title>
        <authorList>
            <consortium name="The Broad Institute Genome Sequencing Platform"/>
            <person name="Ma L.-J."/>
            <person name="Gale L.R."/>
            <person name="Schwartz D.C."/>
            <person name="Zhou S."/>
            <person name="Corby-Kistler H."/>
            <person name="Young S.K."/>
            <person name="Zeng Q."/>
            <person name="Gargeya S."/>
            <person name="Fitzgerald M."/>
            <person name="Haas B."/>
            <person name="Abouelleil A."/>
            <person name="Alvarado L."/>
            <person name="Arachchi H.M."/>
            <person name="Berlin A."/>
            <person name="Brown A."/>
            <person name="Chapman S.B."/>
            <person name="Chen Z."/>
            <person name="Dunbar C."/>
            <person name="Freedman E."/>
            <person name="Gearin G."/>
            <person name="Goldberg J."/>
            <person name="Griggs A."/>
            <person name="Gujja S."/>
            <person name="Heiman D."/>
            <person name="Howarth C."/>
            <person name="Larson L."/>
            <person name="Lui A."/>
            <person name="MacDonald P.J.P."/>
            <person name="Montmayeur A."/>
            <person name="Murphy C."/>
            <person name="Neiman D."/>
            <person name="Pearson M."/>
            <person name="Priest M."/>
            <person name="Roberts A."/>
            <person name="Saif S."/>
            <person name="Shea T."/>
            <person name="Shenoy N."/>
            <person name="Sisk P."/>
            <person name="Stolte C."/>
            <person name="Sykes S."/>
            <person name="Wortman J."/>
            <person name="Nusbaum C."/>
            <person name="Birren B."/>
        </authorList>
    </citation>
    <scope>NUCLEOTIDE SEQUENCE</scope>
    <source>
        <strain evidence="1">26406</strain>
    </source>
</reference>
<protein>
    <submittedName>
        <fullName evidence="1">Uncharacterized protein</fullName>
    </submittedName>
</protein>
<dbReference type="EMBL" id="JH659334">
    <property type="protein sequence ID" value="EXK35648.1"/>
    <property type="molecule type" value="Genomic_DNA"/>
</dbReference>